<dbReference type="EMBL" id="MWWV01000006">
    <property type="protein sequence ID" value="OZG57872.1"/>
    <property type="molecule type" value="Genomic_DNA"/>
</dbReference>
<protein>
    <submittedName>
        <fullName evidence="1">Uncharacterized protein</fullName>
    </submittedName>
</protein>
<dbReference type="Proteomes" id="UP000216444">
    <property type="component" value="Unassembled WGS sequence"/>
</dbReference>
<gene>
    <name evidence="1" type="ORF">BTIS_1113</name>
</gene>
<dbReference type="RefSeq" id="WP_094663485.1">
    <property type="nucleotide sequence ID" value="NZ_MWWV01000006.1"/>
</dbReference>
<sequence length="286" mass="31344">MTIDFITGKAGTDHIDGNDWRSINASIIGLDDYVMRLRNELAISVQDSNHVVIDTGMAMLNGGAAHVTAAETVTIQSGTQGQKRNDLVCLRYTKTGDIEKASLVCIKGTPTTGTPADPSYNKASTLLGSTTVHDMPLYRLPLNGITLGTPVKLFRTLDSLASVWDSLTQRITFDRSGTTTVSDPMAIGGQVFSSDQGHLAMVTLRWVNAGSFYSDGWAKTRLARMVGWRATREAIQVCSENVDWDHVSKAFIQCADEWINWMPSGGWQVPENAWHNCSMVFPVERT</sequence>
<evidence type="ECO:0000313" key="1">
    <source>
        <dbReference type="EMBL" id="OZG57872.1"/>
    </source>
</evidence>
<accession>A0A261FFF6</accession>
<reference evidence="1 2" key="1">
    <citation type="journal article" date="2017" name="BMC Genomics">
        <title>Comparative genomic and phylogenomic analyses of the Bifidobacteriaceae family.</title>
        <authorList>
            <person name="Lugli G.A."/>
            <person name="Milani C."/>
            <person name="Turroni F."/>
            <person name="Duranti S."/>
            <person name="Mancabelli L."/>
            <person name="Mangifesta M."/>
            <person name="Ferrario C."/>
            <person name="Modesto M."/>
            <person name="Mattarelli P."/>
            <person name="Jiri K."/>
            <person name="van Sinderen D."/>
            <person name="Ventura M."/>
        </authorList>
    </citation>
    <scope>NUCLEOTIDE SEQUENCE [LARGE SCALE GENOMIC DNA]</scope>
    <source>
        <strain evidence="1 2">DSM 100201</strain>
    </source>
</reference>
<organism evidence="1 2">
    <name type="scientific">Bifidobacterium tissieri</name>
    <dbReference type="NCBI Taxonomy" id="1630162"/>
    <lineage>
        <taxon>Bacteria</taxon>
        <taxon>Bacillati</taxon>
        <taxon>Actinomycetota</taxon>
        <taxon>Actinomycetes</taxon>
        <taxon>Bifidobacteriales</taxon>
        <taxon>Bifidobacteriaceae</taxon>
        <taxon>Bifidobacterium</taxon>
    </lineage>
</organism>
<proteinExistence type="predicted"/>
<keyword evidence="2" id="KW-1185">Reference proteome</keyword>
<name>A0A261FFF6_9BIFI</name>
<comment type="caution">
    <text evidence="1">The sequence shown here is derived from an EMBL/GenBank/DDBJ whole genome shotgun (WGS) entry which is preliminary data.</text>
</comment>
<dbReference type="AlphaFoldDB" id="A0A261FFF6"/>
<evidence type="ECO:0000313" key="2">
    <source>
        <dbReference type="Proteomes" id="UP000216444"/>
    </source>
</evidence>